<evidence type="ECO:0000313" key="5">
    <source>
        <dbReference type="Proteomes" id="UP001107960"/>
    </source>
</evidence>
<evidence type="ECO:0000259" key="1">
    <source>
        <dbReference type="Pfam" id="PF01522"/>
    </source>
</evidence>
<dbReference type="RefSeq" id="WP_191179088.1">
    <property type="nucleotide sequence ID" value="NZ_JACXXP010000006.1"/>
</dbReference>
<reference evidence="4" key="2">
    <citation type="submission" date="2023-07" db="EMBL/GenBank/DDBJ databases">
        <title>Description of novel Chryseobacterium sp. strain C-2.</title>
        <authorList>
            <person name="Saticioglu I.B."/>
        </authorList>
    </citation>
    <scope>NUCLEOTIDE SEQUENCE [LARGE SCALE GENOMIC DNA]</scope>
    <source>
        <strain evidence="4">C-2</strain>
    </source>
</reference>
<reference evidence="3" key="1">
    <citation type="submission" date="2021-11" db="EMBL/GenBank/DDBJ databases">
        <title>Description of novel Chryseobacterium species.</title>
        <authorList>
            <person name="Saticioglu I.B."/>
            <person name="Ay H."/>
            <person name="Altun S."/>
            <person name="Duman M."/>
        </authorList>
    </citation>
    <scope>NUCLEOTIDE SEQUENCE</scope>
    <source>
        <strain evidence="3">C-39</strain>
    </source>
</reference>
<organism evidence="3 5">
    <name type="scientific">Chryseobacterium muglaense</name>
    <dbReference type="NCBI Taxonomy" id="2893752"/>
    <lineage>
        <taxon>Bacteria</taxon>
        <taxon>Pseudomonadati</taxon>
        <taxon>Bacteroidota</taxon>
        <taxon>Flavobacteriia</taxon>
        <taxon>Flavobacteriales</taxon>
        <taxon>Weeksellaceae</taxon>
        <taxon>Chryseobacterium group</taxon>
        <taxon>Chryseobacterium</taxon>
    </lineage>
</organism>
<dbReference type="GO" id="GO:0005975">
    <property type="term" value="P:carbohydrate metabolic process"/>
    <property type="evidence" value="ECO:0007669"/>
    <property type="project" value="InterPro"/>
</dbReference>
<sequence length="251" mass="29494">MILLTFNIVNFEAGTKNSSIVISDDERLKITEGNTKAILRILDLHDIKASFFVEISIAEKLQNLLKAISAQGHEIAFYNKDSSLEKIDQVKKSIEEFLEKQIKGIRQKDNQFSLEELKSIGFNYISNIDHADILFPFKRLKRTSEIIEDNGLSIVPESISPYSQLPYNDFVFQILPMQYYQNMVFETLKNDDFVLIYLESWQFTDINKYKFKVPFYRKFYLGKKMEDKLEALLSWVNEKELATSRMKDYIF</sequence>
<dbReference type="Proteomes" id="UP000603715">
    <property type="component" value="Unassembled WGS sequence"/>
</dbReference>
<dbReference type="Pfam" id="PF01522">
    <property type="entry name" value="Polysacc_deac_1"/>
    <property type="match status" value="1"/>
</dbReference>
<accession>A0A9Q3UZN0</accession>
<evidence type="ECO:0000313" key="3">
    <source>
        <dbReference type="EMBL" id="MCC9036971.1"/>
    </source>
</evidence>
<dbReference type="Proteomes" id="UP001107960">
    <property type="component" value="Unassembled WGS sequence"/>
</dbReference>
<dbReference type="InterPro" id="IPR011330">
    <property type="entry name" value="Glyco_hydro/deAcase_b/a-brl"/>
</dbReference>
<comment type="caution">
    <text evidence="3">The sequence shown here is derived from an EMBL/GenBank/DDBJ whole genome shotgun (WGS) entry which is preliminary data.</text>
</comment>
<dbReference type="EMBL" id="JAJJML010000001">
    <property type="protein sequence ID" value="MCC9036971.1"/>
    <property type="molecule type" value="Genomic_DNA"/>
</dbReference>
<protein>
    <submittedName>
        <fullName evidence="3">Polysaccharide deacetylase family protein</fullName>
    </submittedName>
</protein>
<name>A0A9Q3UZN0_9FLAO</name>
<reference evidence="2" key="3">
    <citation type="submission" date="2024-05" db="EMBL/GenBank/DDBJ databases">
        <title>Description of novel Chryseobacterium sp. strain C-2.</title>
        <authorList>
            <person name="Saticioglu I.B."/>
        </authorList>
    </citation>
    <scope>NUCLEOTIDE SEQUENCE</scope>
    <source>
        <strain evidence="2">C-2</strain>
    </source>
</reference>
<dbReference type="AlphaFoldDB" id="A0A9Q3UZN0"/>
<keyword evidence="4" id="KW-1185">Reference proteome</keyword>
<dbReference type="GO" id="GO:0016810">
    <property type="term" value="F:hydrolase activity, acting on carbon-nitrogen (but not peptide) bonds"/>
    <property type="evidence" value="ECO:0007669"/>
    <property type="project" value="InterPro"/>
</dbReference>
<evidence type="ECO:0000313" key="4">
    <source>
        <dbReference type="Proteomes" id="UP000603715"/>
    </source>
</evidence>
<dbReference type="EMBL" id="JACXXP010000006">
    <property type="protein sequence ID" value="MBD3904552.1"/>
    <property type="molecule type" value="Genomic_DNA"/>
</dbReference>
<dbReference type="SUPFAM" id="SSF88713">
    <property type="entry name" value="Glycoside hydrolase/deacetylase"/>
    <property type="match status" value="1"/>
</dbReference>
<feature type="domain" description="NodB homology" evidence="1">
    <location>
        <begin position="27"/>
        <end position="76"/>
    </location>
</feature>
<evidence type="ECO:0000313" key="2">
    <source>
        <dbReference type="EMBL" id="MBD3904552.1"/>
    </source>
</evidence>
<gene>
    <name evidence="2" type="ORF">IEW27_08105</name>
    <name evidence="3" type="ORF">LNP80_22430</name>
</gene>
<proteinExistence type="predicted"/>
<dbReference type="InterPro" id="IPR002509">
    <property type="entry name" value="NODB_dom"/>
</dbReference>
<dbReference type="Gene3D" id="3.20.20.370">
    <property type="entry name" value="Glycoside hydrolase/deacetylase"/>
    <property type="match status" value="1"/>
</dbReference>